<organism evidence="3 4">
    <name type="scientific">Streptomyces tateyamensis</name>
    <dbReference type="NCBI Taxonomy" id="565073"/>
    <lineage>
        <taxon>Bacteria</taxon>
        <taxon>Bacillati</taxon>
        <taxon>Actinomycetota</taxon>
        <taxon>Actinomycetes</taxon>
        <taxon>Kitasatosporales</taxon>
        <taxon>Streptomycetaceae</taxon>
        <taxon>Streptomyces</taxon>
    </lineage>
</organism>
<gene>
    <name evidence="3" type="ORF">C7C46_32880</name>
</gene>
<keyword evidence="4" id="KW-1185">Reference proteome</keyword>
<dbReference type="OrthoDB" id="4466486at2"/>
<protein>
    <submittedName>
        <fullName evidence="3">Uncharacterized protein</fullName>
    </submittedName>
</protein>
<comment type="caution">
    <text evidence="3">The sequence shown here is derived from an EMBL/GenBank/DDBJ whole genome shotgun (WGS) entry which is preliminary data.</text>
</comment>
<keyword evidence="2" id="KW-0472">Membrane</keyword>
<reference evidence="3 4" key="1">
    <citation type="submission" date="2018-03" db="EMBL/GenBank/DDBJ databases">
        <title>Bioinformatic expansion and discovery of thiopeptide antibiotics.</title>
        <authorList>
            <person name="Schwalen C.J."/>
            <person name="Hudson G.A."/>
            <person name="Mitchell D.A."/>
        </authorList>
    </citation>
    <scope>NUCLEOTIDE SEQUENCE [LARGE SCALE GENOMIC DNA]</scope>
    <source>
        <strain evidence="3 4">ATCC 21389</strain>
    </source>
</reference>
<evidence type="ECO:0000313" key="4">
    <source>
        <dbReference type="Proteomes" id="UP000248039"/>
    </source>
</evidence>
<name>A0A2V4NGP5_9ACTN</name>
<feature type="transmembrane region" description="Helical" evidence="2">
    <location>
        <begin position="12"/>
        <end position="31"/>
    </location>
</feature>
<evidence type="ECO:0000256" key="2">
    <source>
        <dbReference type="SAM" id="Phobius"/>
    </source>
</evidence>
<keyword evidence="2" id="KW-0812">Transmembrane</keyword>
<evidence type="ECO:0000256" key="1">
    <source>
        <dbReference type="SAM" id="MobiDB-lite"/>
    </source>
</evidence>
<evidence type="ECO:0000313" key="3">
    <source>
        <dbReference type="EMBL" id="PYC64746.1"/>
    </source>
</evidence>
<feature type="transmembrane region" description="Helical" evidence="2">
    <location>
        <begin position="43"/>
        <end position="63"/>
    </location>
</feature>
<accession>A0A2V4NGP5</accession>
<dbReference type="EMBL" id="PYBW01000224">
    <property type="protein sequence ID" value="PYC64746.1"/>
    <property type="molecule type" value="Genomic_DNA"/>
</dbReference>
<feature type="region of interest" description="Disordered" evidence="1">
    <location>
        <begin position="121"/>
        <end position="142"/>
    </location>
</feature>
<proteinExistence type="predicted"/>
<feature type="transmembrane region" description="Helical" evidence="2">
    <location>
        <begin position="69"/>
        <end position="86"/>
    </location>
</feature>
<keyword evidence="2" id="KW-1133">Transmembrane helix</keyword>
<sequence>MNIDFNAEPLFSIYVVMLLISGIAMVAVALVNFAQTTTGWRVINAIAGVAFASYAIYLGWFFTGGEYRMFIYAFILPVILIARAVSAGKAAKAQQRAQAQAQFQNPGAAYNPNAVAYNPNAAAYNPNGVPQQQQPNPYQQQG</sequence>
<dbReference type="Proteomes" id="UP000248039">
    <property type="component" value="Unassembled WGS sequence"/>
</dbReference>
<dbReference type="AlphaFoldDB" id="A0A2V4NGP5"/>
<dbReference type="RefSeq" id="WP_110673575.1">
    <property type="nucleotide sequence ID" value="NZ_PYBW01000224.1"/>
</dbReference>